<keyword evidence="15 16" id="KW-0539">Nucleus</keyword>
<dbReference type="InterPro" id="IPR023211">
    <property type="entry name" value="DNA_pol_palm_dom_sf"/>
</dbReference>
<dbReference type="Gene3D" id="3.30.420.10">
    <property type="entry name" value="Ribonuclease H-like superfamily/Ribonuclease H"/>
    <property type="match status" value="1"/>
</dbReference>
<keyword evidence="10 16" id="KW-0862">Zinc</keyword>
<keyword evidence="20" id="KW-1185">Reference proteome</keyword>
<dbReference type="Gene3D" id="3.90.1600.10">
    <property type="entry name" value="Palm domain of DNA polymerase"/>
    <property type="match status" value="1"/>
</dbReference>
<keyword evidence="4 16" id="KW-0004">4Fe-4S</keyword>
<dbReference type="PANTHER" id="PTHR10670">
    <property type="entry name" value="DNA POLYMERASE EPSILON CATALYTIC SUBUNIT A"/>
    <property type="match status" value="1"/>
</dbReference>
<accession>A0AAW1QUC1</accession>
<feature type="compositionally biased region" description="Basic and acidic residues" evidence="17">
    <location>
        <begin position="1"/>
        <end position="13"/>
    </location>
</feature>
<feature type="domain" description="DNA polymerase epsilon catalytic subunit A C-terminal" evidence="18">
    <location>
        <begin position="1562"/>
        <end position="1934"/>
    </location>
</feature>
<dbReference type="GO" id="GO:0000278">
    <property type="term" value="P:mitotic cell cycle"/>
    <property type="evidence" value="ECO:0007669"/>
    <property type="project" value="TreeGrafter"/>
</dbReference>
<dbReference type="GO" id="GO:0006272">
    <property type="term" value="P:leading strand elongation"/>
    <property type="evidence" value="ECO:0007669"/>
    <property type="project" value="TreeGrafter"/>
</dbReference>
<comment type="caution">
    <text evidence="19">The sequence shown here is derived from an EMBL/GenBank/DDBJ whole genome shotgun (WGS) entry which is preliminary data.</text>
</comment>
<reference evidence="19 20" key="1">
    <citation type="journal article" date="2024" name="Nat. Commun.">
        <title>Phylogenomics reveals the evolutionary origins of lichenization in chlorophyte algae.</title>
        <authorList>
            <person name="Puginier C."/>
            <person name="Libourel C."/>
            <person name="Otte J."/>
            <person name="Skaloud P."/>
            <person name="Haon M."/>
            <person name="Grisel S."/>
            <person name="Petersen M."/>
            <person name="Berrin J.G."/>
            <person name="Delaux P.M."/>
            <person name="Dal Grande F."/>
            <person name="Keller J."/>
        </authorList>
    </citation>
    <scope>NUCLEOTIDE SEQUENCE [LARGE SCALE GENOMIC DNA]</scope>
    <source>
        <strain evidence="19 20">SAG 2145</strain>
    </source>
</reference>
<evidence type="ECO:0000256" key="5">
    <source>
        <dbReference type="ARBA" id="ARBA00022679"/>
    </source>
</evidence>
<dbReference type="InterPro" id="IPR006172">
    <property type="entry name" value="DNA-dir_DNA_pol_B"/>
</dbReference>
<comment type="function">
    <text evidence="16">DNA polymerase II participates in chromosomal DNA replication.</text>
</comment>
<dbReference type="Gene3D" id="3.30.342.10">
    <property type="entry name" value="DNA Polymerase, chain B, domain 1"/>
    <property type="match status" value="1"/>
</dbReference>
<keyword evidence="13 16" id="KW-0411">Iron-sulfur</keyword>
<dbReference type="GO" id="GO:0006297">
    <property type="term" value="P:nucleotide-excision repair, DNA gap filling"/>
    <property type="evidence" value="ECO:0007669"/>
    <property type="project" value="TreeGrafter"/>
</dbReference>
<dbReference type="InterPro" id="IPR054475">
    <property type="entry name" value="Znf-DPOE"/>
</dbReference>
<dbReference type="FunFam" id="1.10.287.690:FF:000005">
    <property type="entry name" value="DNA polymerase epsilon catalytic subunit"/>
    <property type="match status" value="1"/>
</dbReference>
<evidence type="ECO:0000256" key="6">
    <source>
        <dbReference type="ARBA" id="ARBA00022695"/>
    </source>
</evidence>
<dbReference type="FunFam" id="3.30.420.10:FF:000010">
    <property type="entry name" value="DNA polymerase epsilon catalytic subunit"/>
    <property type="match status" value="1"/>
</dbReference>
<keyword evidence="11 16" id="KW-0239">DNA-directed DNA polymerase</keyword>
<evidence type="ECO:0000256" key="2">
    <source>
        <dbReference type="ARBA" id="ARBA00004123"/>
    </source>
</evidence>
<evidence type="ECO:0000256" key="1">
    <source>
        <dbReference type="ARBA" id="ARBA00001966"/>
    </source>
</evidence>
<evidence type="ECO:0000256" key="16">
    <source>
        <dbReference type="RuleBase" id="RU365029"/>
    </source>
</evidence>
<keyword evidence="7 16" id="KW-0235">DNA replication</keyword>
<proteinExistence type="inferred from homology"/>
<dbReference type="PANTHER" id="PTHR10670:SF0">
    <property type="entry name" value="DNA POLYMERASE EPSILON CATALYTIC SUBUNIT A"/>
    <property type="match status" value="1"/>
</dbReference>
<dbReference type="Proteomes" id="UP001438707">
    <property type="component" value="Unassembled WGS sequence"/>
</dbReference>
<keyword evidence="12 16" id="KW-0408">Iron</keyword>
<dbReference type="InterPro" id="IPR029703">
    <property type="entry name" value="POL2"/>
</dbReference>
<evidence type="ECO:0000313" key="20">
    <source>
        <dbReference type="Proteomes" id="UP001438707"/>
    </source>
</evidence>
<dbReference type="InterPro" id="IPR043502">
    <property type="entry name" value="DNA/RNA_pol_sf"/>
</dbReference>
<evidence type="ECO:0000256" key="9">
    <source>
        <dbReference type="ARBA" id="ARBA00022771"/>
    </source>
</evidence>
<dbReference type="InterPro" id="IPR006133">
    <property type="entry name" value="DNA-dir_DNA_pol_B_exonuc"/>
</dbReference>
<keyword evidence="9 16" id="KW-0863">Zinc-finger</keyword>
<dbReference type="InterPro" id="IPR012337">
    <property type="entry name" value="RNaseH-like_sf"/>
</dbReference>
<evidence type="ECO:0000256" key="13">
    <source>
        <dbReference type="ARBA" id="ARBA00023014"/>
    </source>
</evidence>
<dbReference type="FunFam" id="3.90.1600.10:FF:000006">
    <property type="entry name" value="DNA polymerase epsilon catalytic subunit"/>
    <property type="match status" value="1"/>
</dbReference>
<dbReference type="SMART" id="SM01159">
    <property type="entry name" value="DUF1744"/>
    <property type="match status" value="1"/>
</dbReference>
<evidence type="ECO:0000256" key="8">
    <source>
        <dbReference type="ARBA" id="ARBA00022723"/>
    </source>
</evidence>
<dbReference type="GO" id="GO:0000166">
    <property type="term" value="F:nucleotide binding"/>
    <property type="evidence" value="ECO:0007669"/>
    <property type="project" value="InterPro"/>
</dbReference>
<keyword evidence="6 16" id="KW-0548">Nucleotidyltransferase</keyword>
<evidence type="ECO:0000256" key="7">
    <source>
        <dbReference type="ARBA" id="ARBA00022705"/>
    </source>
</evidence>
<dbReference type="GO" id="GO:0006287">
    <property type="term" value="P:base-excision repair, gap-filling"/>
    <property type="evidence" value="ECO:0007669"/>
    <property type="project" value="TreeGrafter"/>
</dbReference>
<evidence type="ECO:0000256" key="12">
    <source>
        <dbReference type="ARBA" id="ARBA00023004"/>
    </source>
</evidence>
<dbReference type="Pfam" id="PF23250">
    <property type="entry name" value="zf_DPOE_2"/>
    <property type="match status" value="1"/>
</dbReference>
<evidence type="ECO:0000256" key="10">
    <source>
        <dbReference type="ARBA" id="ARBA00022833"/>
    </source>
</evidence>
<dbReference type="InterPro" id="IPR055191">
    <property type="entry name" value="POL2_thumb"/>
</dbReference>
<evidence type="ECO:0000256" key="15">
    <source>
        <dbReference type="ARBA" id="ARBA00023242"/>
    </source>
</evidence>
<dbReference type="SMART" id="SM00486">
    <property type="entry name" value="POLBc"/>
    <property type="match status" value="1"/>
</dbReference>
<comment type="catalytic activity">
    <reaction evidence="16">
        <text>DNA(n) + a 2'-deoxyribonucleoside 5'-triphosphate = DNA(n+1) + diphosphate</text>
        <dbReference type="Rhea" id="RHEA:22508"/>
        <dbReference type="Rhea" id="RHEA-COMP:17339"/>
        <dbReference type="Rhea" id="RHEA-COMP:17340"/>
        <dbReference type="ChEBI" id="CHEBI:33019"/>
        <dbReference type="ChEBI" id="CHEBI:61560"/>
        <dbReference type="ChEBI" id="CHEBI:173112"/>
        <dbReference type="EC" id="2.7.7.7"/>
    </reaction>
</comment>
<dbReference type="Pfam" id="PF22634">
    <property type="entry name" value="POL2_thumb"/>
    <property type="match status" value="1"/>
</dbReference>
<evidence type="ECO:0000256" key="14">
    <source>
        <dbReference type="ARBA" id="ARBA00023125"/>
    </source>
</evidence>
<keyword evidence="5 16" id="KW-0808">Transferase</keyword>
<dbReference type="CDD" id="cd05779">
    <property type="entry name" value="DNA_polB_epsilon_exo"/>
    <property type="match status" value="1"/>
</dbReference>
<keyword evidence="8 16" id="KW-0479">Metal-binding</keyword>
<gene>
    <name evidence="19" type="ORF">WJX74_009508</name>
</gene>
<dbReference type="Pfam" id="PF22912">
    <property type="entry name" value="zf-DPOE"/>
    <property type="match status" value="1"/>
</dbReference>
<keyword evidence="14 16" id="KW-0238">DNA-binding</keyword>
<dbReference type="Pfam" id="PF03104">
    <property type="entry name" value="DNA_pol_B_exo1"/>
    <property type="match status" value="1"/>
</dbReference>
<protein>
    <recommendedName>
        <fullName evidence="16">DNA polymerase epsilon catalytic subunit</fullName>
        <ecNumber evidence="16">2.7.7.7</ecNumber>
    </recommendedName>
</protein>
<dbReference type="SUPFAM" id="SSF56672">
    <property type="entry name" value="DNA/RNA polymerases"/>
    <property type="match status" value="1"/>
</dbReference>
<dbReference type="InterPro" id="IPR013697">
    <property type="entry name" value="DNA_pol_e_suA_C"/>
</dbReference>
<evidence type="ECO:0000313" key="19">
    <source>
        <dbReference type="EMBL" id="KAK9824796.1"/>
    </source>
</evidence>
<evidence type="ECO:0000256" key="4">
    <source>
        <dbReference type="ARBA" id="ARBA00022485"/>
    </source>
</evidence>
<dbReference type="FunFam" id="1.10.132.60:FF:000002">
    <property type="entry name" value="DNA polymerase epsilon catalytic subunit"/>
    <property type="match status" value="1"/>
</dbReference>
<dbReference type="GO" id="GO:0008270">
    <property type="term" value="F:zinc ion binding"/>
    <property type="evidence" value="ECO:0007669"/>
    <property type="project" value="UniProtKB-KW"/>
</dbReference>
<feature type="region of interest" description="Disordered" evidence="17">
    <location>
        <begin position="1"/>
        <end position="47"/>
    </location>
</feature>
<dbReference type="CDD" id="cd05535">
    <property type="entry name" value="POLBc_epsilon"/>
    <property type="match status" value="1"/>
</dbReference>
<dbReference type="GO" id="GO:0051539">
    <property type="term" value="F:4 iron, 4 sulfur cluster binding"/>
    <property type="evidence" value="ECO:0007669"/>
    <property type="project" value="UniProtKB-KW"/>
</dbReference>
<dbReference type="GO" id="GO:0008622">
    <property type="term" value="C:epsilon DNA polymerase complex"/>
    <property type="evidence" value="ECO:0007669"/>
    <property type="project" value="InterPro"/>
</dbReference>
<evidence type="ECO:0000256" key="3">
    <source>
        <dbReference type="ARBA" id="ARBA00005755"/>
    </source>
</evidence>
<dbReference type="InterPro" id="IPR042087">
    <property type="entry name" value="DNA_pol_B_thumb"/>
</dbReference>
<dbReference type="Gene3D" id="1.10.132.60">
    <property type="entry name" value="DNA polymerase family B, C-terminal domain"/>
    <property type="match status" value="1"/>
</dbReference>
<dbReference type="SUPFAM" id="SSF53098">
    <property type="entry name" value="Ribonuclease H-like"/>
    <property type="match status" value="1"/>
</dbReference>
<dbReference type="GO" id="GO:0003887">
    <property type="term" value="F:DNA-directed DNA polymerase activity"/>
    <property type="evidence" value="ECO:0007669"/>
    <property type="project" value="UniProtKB-KW"/>
</dbReference>
<evidence type="ECO:0000259" key="18">
    <source>
        <dbReference type="SMART" id="SM01159"/>
    </source>
</evidence>
<sequence length="2278" mass="252967">MTGRGDYGHDQRGRSGGRSFRGRGRGMPRPLNGYQGRGRGRGRLGSNFNAVRSEGQADESSDAKEQAESHALEAKLGFPMFTDGPDQLGWLMNFNTTTLEDSESGHSLSGISCYFMRQDGTMFKAQVVYAPYFYLQVKDGAEQEVDVYLRRKHGIGIKDVEVVEREDPSLKNHLSGLKRKLLRLSFHNVQQLMAVRRDVAPIVRRNANKSSTAEAYSVFDGTAKAGAPRLKDAEDAMVDLREYDVPFHVRYAIDNDVRAGHWYNVSAKEGKICLDHRSDLIQRAEPRICAFDIETTKLPLQFPNAEHDQVFMISYMLDRQGFLIINREIVSEDIDAFEYTPKPEYEGPFTIFNEVDEAATLKRFFDHMQETKPAVYVTYNGDFFDWPFMETRAEKHGIDMHKEIGFRMDKKSNECLSRSAVHMDCMHWVNRDSYLPQGSRGLKAVTKAKLGYNPIEVDPEDMVRFAAEQPQTMAAYSVSDAVSTYYLYMKYIHPFIFSLSTIIPMPPDEVLRKGSGTLCEALLMVQAFKANVVAPNKNVSQAETVHKGHLLDSETYIGGKVEALESGVFRSDLPTRFKCKPAAYQSLLDRLDTDLEYAIRTEGKMAVGDITNYQEVRAEIQEALEGLRDVPNREETPLIYHLDVAAMYPNIILTNRLQPNAIVTDEVCAACDFNKPGKTCKRDLEWVWRGETFACTSGEYFSLKAQLQSEVFPASEEGGAPRFFADLSSEEKAKMLKDRLKKYTQKVYKRVLDKPQTETRVAATCMRENDFYVGTVRAFRDRRYEYKALNKKWKGKLEAAKEAGSVLEAQTAADMVILYDSLQLAHKCILNSFYGYVMRKGARWYSMEMAGVVTFTGAKIIQQASKLVEQLGLPLELDTDGIWCALPSSFPENFKLTSKSGKDLKISYPCVMLNVMVAEKNTNDQYATLVDPATHRYETSSEMSIEFEVDGPYKAMILPASKEEGKLIKKRYAVFNPDGTLAELKGFELKRRGELKLIKVFQSEVFEQFLAGETLEECYAAVAAVADRWLDLLDTQGVDLTDEELIGYISESCTMSKALEEYEGRKSCAITTARRLAQFLGDERIRDKGLNCNYVIARRPQNLPTSDRAVPVAIFSTENSVARSFLRKWCGDLPGEAGEKPDVRALVDWDYYRERLGGTIQKIITIPAAMQRIGNPVPRVKHPDWLGKKVREKEDKHQQQKLNSFFTALPAAGAEAAAETERPQAGQGDIEDFGAASALAASQRGQPRKQGQQQLIVPQENAGDVQNMMAHTGEAEPAAALTPCPERKEDPQAWIRHQKRKWRAAIAARKARKLQAARQSYTAAAPTPVAAAGSGAAAGVDAFFRQQAAAVTQGHWQILQLAKTHTPGLLHAWVLAGGGMYCVPIRVPRILYINSELPPGDPAAAVLGVKASRILPDGARAFNVYKMTLDEAEYQTHVSHVAEVLAQPHIQGVYEERVALDWKAALQLGCTAVVAPQAQSRPLAEGFAPTELQMKTTTECSYLEGEGPEKIGAYLRHFGLYESQDLARSRSVLGLSLPVESRALLIIVNPTTTTARDISATAAERVWREACTAAGEKDAAGLSPIVEFEVVYVQTDAEAARTVQRRLAQLREKHKGPLLGVIEAPGGPERLRHTIPFLSEVPCCRCQAIPADSDYPALGWQAPAARAAIQHLVNYPGWIRDKTVIARYNHLPLGNTPSDWAVGTADALFGRLLMDAHQVLWAADPSLPDPAGKGEPGCTEGFELLEEPSRIEVTWSGAYRCVCVRLRLMHLAVNAVQQAGLLGELEGAALAEGQAGSDPAFKVLRHLVNSWLNDATQHSNVFADALLRNLWRWLSCPDSALHSPALRQAVRGLMRKMLAQLVASFKKLGARVIAADVGSVTIATGKRNLTAAVGYVDFLLEALKRQELFSWIALVPESWWHSLLWRDAYNFLGVRAVLPEALEKQLTQEPGTLSQAGGALAEEAGSAASEAAALEQPSIDYRWSIMEYLPQALHDAFLATTSEFVLLPWKHSVQTALDGASQGGSQAALDARTSEESQQAWLQRSMGPLFTQKLLRVVKDIQKYIGALSTAEPSHRFPDLPGSYLLPEELGSPALAFAKTISAALALDTGVTDEVAIMRRSLLKLCQVREFSPAATFQEPCLPLVLQDVFCQSCNHCEDLDLCQDAAIQEHRWTCRICNSPYDLAAIEGQLIALVRRRVRAYQLQDLQCVKCRTVSAKHLGKLCSICGGSLANTQMAEAVMQQLRVCCKLGRYHGLELLLDISSWLVADPVFQLMDVT</sequence>
<dbReference type="GO" id="GO:0003677">
    <property type="term" value="F:DNA binding"/>
    <property type="evidence" value="ECO:0007669"/>
    <property type="project" value="UniProtKB-KW"/>
</dbReference>
<evidence type="ECO:0000256" key="11">
    <source>
        <dbReference type="ARBA" id="ARBA00022932"/>
    </source>
</evidence>
<dbReference type="InterPro" id="IPR036397">
    <property type="entry name" value="RNaseH_sf"/>
</dbReference>
<dbReference type="Pfam" id="PF08490">
    <property type="entry name" value="DUF1744"/>
    <property type="match status" value="1"/>
</dbReference>
<organism evidence="19 20">
    <name type="scientific">Apatococcus lobatus</name>
    <dbReference type="NCBI Taxonomy" id="904363"/>
    <lineage>
        <taxon>Eukaryota</taxon>
        <taxon>Viridiplantae</taxon>
        <taxon>Chlorophyta</taxon>
        <taxon>core chlorophytes</taxon>
        <taxon>Trebouxiophyceae</taxon>
        <taxon>Chlorellales</taxon>
        <taxon>Chlorellaceae</taxon>
        <taxon>Apatococcus</taxon>
    </lineage>
</organism>
<comment type="similarity">
    <text evidence="3 16">Belongs to the DNA polymerase type-B family.</text>
</comment>
<dbReference type="GO" id="GO:0045004">
    <property type="term" value="P:DNA replication proofreading"/>
    <property type="evidence" value="ECO:0007669"/>
    <property type="project" value="TreeGrafter"/>
</dbReference>
<name>A0AAW1QUC1_9CHLO</name>
<dbReference type="GO" id="GO:0008310">
    <property type="term" value="F:single-stranded DNA 3'-5' DNA exonuclease activity"/>
    <property type="evidence" value="ECO:0007669"/>
    <property type="project" value="TreeGrafter"/>
</dbReference>
<comment type="subcellular location">
    <subcellularLocation>
        <location evidence="2 16">Nucleus</location>
    </subcellularLocation>
</comment>
<dbReference type="EC" id="2.7.7.7" evidence="16"/>
<comment type="cofactor">
    <cofactor evidence="1 16">
        <name>[4Fe-4S] cluster</name>
        <dbReference type="ChEBI" id="CHEBI:49883"/>
    </cofactor>
</comment>
<dbReference type="EMBL" id="JALJOS010000028">
    <property type="protein sequence ID" value="KAK9824796.1"/>
    <property type="molecule type" value="Genomic_DNA"/>
</dbReference>
<evidence type="ECO:0000256" key="17">
    <source>
        <dbReference type="SAM" id="MobiDB-lite"/>
    </source>
</evidence>